<dbReference type="Proteomes" id="UP000308092">
    <property type="component" value="Unassembled WGS sequence"/>
</dbReference>
<keyword evidence="3" id="KW-1185">Reference proteome</keyword>
<evidence type="ECO:0000313" key="3">
    <source>
        <dbReference type="Proteomes" id="UP000308092"/>
    </source>
</evidence>
<dbReference type="AlphaFoldDB" id="A0A4V3UQ51"/>
<keyword evidence="1" id="KW-1133">Transmembrane helix</keyword>
<gene>
    <name evidence="2" type="ORF">EYZ11_002820</name>
</gene>
<comment type="caution">
    <text evidence="2">The sequence shown here is derived from an EMBL/GenBank/DDBJ whole genome shotgun (WGS) entry which is preliminary data.</text>
</comment>
<feature type="transmembrane region" description="Helical" evidence="1">
    <location>
        <begin position="12"/>
        <end position="40"/>
    </location>
</feature>
<organism evidence="2 3">
    <name type="scientific">Aspergillus tanneri</name>
    <dbReference type="NCBI Taxonomy" id="1220188"/>
    <lineage>
        <taxon>Eukaryota</taxon>
        <taxon>Fungi</taxon>
        <taxon>Dikarya</taxon>
        <taxon>Ascomycota</taxon>
        <taxon>Pezizomycotina</taxon>
        <taxon>Eurotiomycetes</taxon>
        <taxon>Eurotiomycetidae</taxon>
        <taxon>Eurotiales</taxon>
        <taxon>Aspergillaceae</taxon>
        <taxon>Aspergillus</taxon>
        <taxon>Aspergillus subgen. Circumdati</taxon>
    </lineage>
</organism>
<proteinExistence type="predicted"/>
<keyword evidence="1" id="KW-0812">Transmembrane</keyword>
<name>A0A4V3UQ51_9EURO</name>
<evidence type="ECO:0000256" key="1">
    <source>
        <dbReference type="SAM" id="Phobius"/>
    </source>
</evidence>
<evidence type="ECO:0000313" key="2">
    <source>
        <dbReference type="EMBL" id="THC97714.1"/>
    </source>
</evidence>
<dbReference type="EMBL" id="SOSA01000066">
    <property type="protein sequence ID" value="THC97714.1"/>
    <property type="molecule type" value="Genomic_DNA"/>
</dbReference>
<sequence>MTVVAAWKIRVLVYNILHLTHLLMVRVAAQVWAIMLLNFWGVIGV</sequence>
<dbReference type="VEuPathDB" id="FungiDB:EYZ11_002820"/>
<keyword evidence="1" id="KW-0472">Membrane</keyword>
<reference evidence="2 3" key="1">
    <citation type="submission" date="2019-03" db="EMBL/GenBank/DDBJ databases">
        <title>The genome sequence of a newly discovered highly antifungal drug resistant Aspergillus species, Aspergillus tanneri NIH 1004.</title>
        <authorList>
            <person name="Mounaud S."/>
            <person name="Singh I."/>
            <person name="Joardar V."/>
            <person name="Pakala S."/>
            <person name="Pakala S."/>
            <person name="Venepally P."/>
            <person name="Hoover J."/>
            <person name="Nierman W."/>
            <person name="Chung J."/>
            <person name="Losada L."/>
        </authorList>
    </citation>
    <scope>NUCLEOTIDE SEQUENCE [LARGE SCALE GENOMIC DNA]</scope>
    <source>
        <strain evidence="2 3">NIH1004</strain>
    </source>
</reference>
<protein>
    <submittedName>
        <fullName evidence="2">Uncharacterized protein</fullName>
    </submittedName>
</protein>
<accession>A0A4V3UQ51</accession>